<dbReference type="PANTHER" id="PTHR30126:SF40">
    <property type="entry name" value="HTH-TYPE TRANSCRIPTIONAL REGULATOR GLTR"/>
    <property type="match status" value="1"/>
</dbReference>
<proteinExistence type="inferred from homology"/>
<comment type="caution">
    <text evidence="6">The sequence shown here is derived from an EMBL/GenBank/DDBJ whole genome shotgun (WGS) entry which is preliminary data.</text>
</comment>
<keyword evidence="3" id="KW-0238">DNA-binding</keyword>
<accession>A0A9D1Z5H6</accession>
<evidence type="ECO:0000256" key="4">
    <source>
        <dbReference type="ARBA" id="ARBA00023163"/>
    </source>
</evidence>
<dbReference type="InterPro" id="IPR036388">
    <property type="entry name" value="WH-like_DNA-bd_sf"/>
</dbReference>
<dbReference type="PROSITE" id="PS50931">
    <property type="entry name" value="HTH_LYSR"/>
    <property type="match status" value="1"/>
</dbReference>
<dbReference type="Pfam" id="PF03466">
    <property type="entry name" value="LysR_substrate"/>
    <property type="match status" value="1"/>
</dbReference>
<comment type="similarity">
    <text evidence="1">Belongs to the LysR transcriptional regulatory family.</text>
</comment>
<dbReference type="CDD" id="cd05466">
    <property type="entry name" value="PBP2_LTTR_substrate"/>
    <property type="match status" value="1"/>
</dbReference>
<evidence type="ECO:0000313" key="6">
    <source>
        <dbReference type="EMBL" id="HIY73792.1"/>
    </source>
</evidence>
<reference evidence="6" key="2">
    <citation type="submission" date="2021-04" db="EMBL/GenBank/DDBJ databases">
        <authorList>
            <person name="Gilroy R."/>
        </authorList>
    </citation>
    <scope>NUCLEOTIDE SEQUENCE</scope>
    <source>
        <strain evidence="6">CHK33-7979</strain>
    </source>
</reference>
<gene>
    <name evidence="6" type="ORF">H9826_07450</name>
</gene>
<evidence type="ECO:0000259" key="5">
    <source>
        <dbReference type="PROSITE" id="PS50931"/>
    </source>
</evidence>
<dbReference type="SUPFAM" id="SSF53850">
    <property type="entry name" value="Periplasmic binding protein-like II"/>
    <property type="match status" value="1"/>
</dbReference>
<sequence>MELRQLTTFIRVAQFQSFSRAAASLGYSQSAVTVQIRMLEEELKVRLFDRMGKRVSLTGQGRAFLDSALSILQDVNRAKLSLAGEDEVLRGQLHIGTLESLCYARLPGIVRSFRVQHPQVSIQITTGVPEELIAKMERGELDIIYILEEPLYNNSWSKVLERQEEVVVVASAELGRALGPGPHRLVELLDKPFYLTERDANYRRLLDRRLAAFDRAITPALESSYASFLLRVLEETEGLSFLPRFLVEGPVRQGKLTVVEVSDLQAVMYEQIFYHREKWATREMEAFIRFCDSESGGLSQAAVIGANG</sequence>
<dbReference type="PRINTS" id="PR00039">
    <property type="entry name" value="HTHLYSR"/>
</dbReference>
<dbReference type="GO" id="GO:0003700">
    <property type="term" value="F:DNA-binding transcription factor activity"/>
    <property type="evidence" value="ECO:0007669"/>
    <property type="project" value="InterPro"/>
</dbReference>
<keyword evidence="2" id="KW-0805">Transcription regulation</keyword>
<dbReference type="SUPFAM" id="SSF46785">
    <property type="entry name" value="Winged helix' DNA-binding domain"/>
    <property type="match status" value="1"/>
</dbReference>
<dbReference type="InterPro" id="IPR036390">
    <property type="entry name" value="WH_DNA-bd_sf"/>
</dbReference>
<protein>
    <submittedName>
        <fullName evidence="6">LysR family transcriptional regulator</fullName>
    </submittedName>
</protein>
<dbReference type="FunFam" id="1.10.10.10:FF:000001">
    <property type="entry name" value="LysR family transcriptional regulator"/>
    <property type="match status" value="1"/>
</dbReference>
<dbReference type="Gene3D" id="1.10.10.10">
    <property type="entry name" value="Winged helix-like DNA-binding domain superfamily/Winged helix DNA-binding domain"/>
    <property type="match status" value="1"/>
</dbReference>
<dbReference type="PANTHER" id="PTHR30126">
    <property type="entry name" value="HTH-TYPE TRANSCRIPTIONAL REGULATOR"/>
    <property type="match status" value="1"/>
</dbReference>
<dbReference type="InterPro" id="IPR000847">
    <property type="entry name" value="LysR_HTH_N"/>
</dbReference>
<reference evidence="6" key="1">
    <citation type="journal article" date="2021" name="PeerJ">
        <title>Extensive microbial diversity within the chicken gut microbiome revealed by metagenomics and culture.</title>
        <authorList>
            <person name="Gilroy R."/>
            <person name="Ravi A."/>
            <person name="Getino M."/>
            <person name="Pursley I."/>
            <person name="Horton D.L."/>
            <person name="Alikhan N.F."/>
            <person name="Baker D."/>
            <person name="Gharbi K."/>
            <person name="Hall N."/>
            <person name="Watson M."/>
            <person name="Adriaenssens E.M."/>
            <person name="Foster-Nyarko E."/>
            <person name="Jarju S."/>
            <person name="Secka A."/>
            <person name="Antonio M."/>
            <person name="Oren A."/>
            <person name="Chaudhuri R.R."/>
            <person name="La Ragione R."/>
            <person name="Hildebrand F."/>
            <person name="Pallen M.J."/>
        </authorList>
    </citation>
    <scope>NUCLEOTIDE SEQUENCE</scope>
    <source>
        <strain evidence="6">CHK33-7979</strain>
    </source>
</reference>
<dbReference type="Pfam" id="PF00126">
    <property type="entry name" value="HTH_1"/>
    <property type="match status" value="1"/>
</dbReference>
<dbReference type="EMBL" id="DXCX01000077">
    <property type="protein sequence ID" value="HIY73792.1"/>
    <property type="molecule type" value="Genomic_DNA"/>
</dbReference>
<dbReference type="Proteomes" id="UP000886824">
    <property type="component" value="Unassembled WGS sequence"/>
</dbReference>
<dbReference type="Gene3D" id="3.40.190.290">
    <property type="match status" value="1"/>
</dbReference>
<dbReference type="GO" id="GO:0000976">
    <property type="term" value="F:transcription cis-regulatory region binding"/>
    <property type="evidence" value="ECO:0007669"/>
    <property type="project" value="TreeGrafter"/>
</dbReference>
<name>A0A9D1Z5H6_9FIRM</name>
<dbReference type="InterPro" id="IPR005119">
    <property type="entry name" value="LysR_subst-bd"/>
</dbReference>
<evidence type="ECO:0000256" key="2">
    <source>
        <dbReference type="ARBA" id="ARBA00023015"/>
    </source>
</evidence>
<organism evidence="6 7">
    <name type="scientific">Candidatus Intestinimonas merdavium</name>
    <dbReference type="NCBI Taxonomy" id="2838622"/>
    <lineage>
        <taxon>Bacteria</taxon>
        <taxon>Bacillati</taxon>
        <taxon>Bacillota</taxon>
        <taxon>Clostridia</taxon>
        <taxon>Eubacteriales</taxon>
        <taxon>Intestinimonas</taxon>
    </lineage>
</organism>
<feature type="domain" description="HTH lysR-type" evidence="5">
    <location>
        <begin position="1"/>
        <end position="58"/>
    </location>
</feature>
<evidence type="ECO:0000313" key="7">
    <source>
        <dbReference type="Proteomes" id="UP000886824"/>
    </source>
</evidence>
<evidence type="ECO:0000256" key="1">
    <source>
        <dbReference type="ARBA" id="ARBA00009437"/>
    </source>
</evidence>
<dbReference type="AlphaFoldDB" id="A0A9D1Z5H6"/>
<keyword evidence="4" id="KW-0804">Transcription</keyword>
<evidence type="ECO:0000256" key="3">
    <source>
        <dbReference type="ARBA" id="ARBA00023125"/>
    </source>
</evidence>